<dbReference type="Proteomes" id="UP000028680">
    <property type="component" value="Chromosome"/>
</dbReference>
<gene>
    <name evidence="1" type="ORF">RCA23_c24940</name>
</gene>
<dbReference type="EMBL" id="CP003984">
    <property type="protein sequence ID" value="AII88015.1"/>
    <property type="molecule type" value="Genomic_DNA"/>
</dbReference>
<dbReference type="KEGG" id="ptp:RCA23_c24940"/>
<dbReference type="RefSeq" id="WP_044050626.1">
    <property type="nucleotide sequence ID" value="NZ_CP003984.1"/>
</dbReference>
<dbReference type="InterPro" id="IPR027417">
    <property type="entry name" value="P-loop_NTPase"/>
</dbReference>
<dbReference type="Gene3D" id="3.40.50.300">
    <property type="entry name" value="P-loop containing nucleotide triphosphate hydrolases"/>
    <property type="match status" value="1"/>
</dbReference>
<dbReference type="GO" id="GO:0009360">
    <property type="term" value="C:DNA polymerase III complex"/>
    <property type="evidence" value="ECO:0007669"/>
    <property type="project" value="TreeGrafter"/>
</dbReference>
<dbReference type="PANTHER" id="PTHR11669:SF8">
    <property type="entry name" value="DNA POLYMERASE III SUBUNIT DELTA"/>
    <property type="match status" value="1"/>
</dbReference>
<evidence type="ECO:0008006" key="3">
    <source>
        <dbReference type="Google" id="ProtNLM"/>
    </source>
</evidence>
<dbReference type="AlphaFoldDB" id="A0AAN0VJ96"/>
<dbReference type="PANTHER" id="PTHR11669">
    <property type="entry name" value="REPLICATION FACTOR C / DNA POLYMERASE III GAMMA-TAU SUBUNIT"/>
    <property type="match status" value="1"/>
</dbReference>
<accession>A0AAN0VJ96</accession>
<dbReference type="Pfam" id="PF13177">
    <property type="entry name" value="DNA_pol3_delta2"/>
    <property type="match status" value="1"/>
</dbReference>
<evidence type="ECO:0000313" key="1">
    <source>
        <dbReference type="EMBL" id="AII88015.1"/>
    </source>
</evidence>
<keyword evidence="2" id="KW-1185">Reference proteome</keyword>
<protein>
    <recommendedName>
        <fullName evidence="3">DNA polymerase III subunit delta</fullName>
    </recommendedName>
</protein>
<sequence>MSDLPQADRIAGLPHPCETELLFGHDAACAQVLEAFNGDRMHHAWMLTGPKGIGKASFAYHIARFLLTAEPAGDSLFGASPPATSLFVPADLPVARRIRAGSEPGLCVLRRPVDEKTGKLKTVIPVDTVRELRRFFSLSAGGNGRRVVIVDCIDEMNANAANALLKVLEEPPQDAVLLLVTHQPSRILPTIRSRCRTLACAPLSPEDLQRAFAQALPEQAFDPGLTALAAGSVGQAAELSLTHGTDTYGAIVSLCHGLPQLDRNALLKLANSTGRATDGKLEQLLDLLDLFLARLARAGVSAPGQEAARGEAEVFARLCPGPAAARIWADAQLELGQRARQGKTANLDPSSLILDMGLKIEETASKILREKGLS</sequence>
<proteinExistence type="predicted"/>
<organism evidence="1 2">
    <name type="scientific">Planktomarina temperata RCA23</name>
    <dbReference type="NCBI Taxonomy" id="666509"/>
    <lineage>
        <taxon>Bacteria</taxon>
        <taxon>Pseudomonadati</taxon>
        <taxon>Pseudomonadota</taxon>
        <taxon>Alphaproteobacteria</taxon>
        <taxon>Rhodobacterales</taxon>
        <taxon>Paracoccaceae</taxon>
        <taxon>Planktomarina</taxon>
    </lineage>
</organism>
<reference evidence="1 2" key="1">
    <citation type="journal article" date="2014" name="ISME J.">
        <title>Adaptation of an abundant Roseobacter RCA organism to pelagic systems revealed by genomic and transcriptomic analyses.</title>
        <authorList>
            <person name="Voget S."/>
            <person name="Wemheuer B."/>
            <person name="Brinkhoff T."/>
            <person name="Vollmers J."/>
            <person name="Dietrich S."/>
            <person name="Giebel H.A."/>
            <person name="Beardsley C."/>
            <person name="Sardemann C."/>
            <person name="Bakenhus I."/>
            <person name="Billerbeck S."/>
            <person name="Daniel R."/>
            <person name="Simon M."/>
        </authorList>
    </citation>
    <scope>NUCLEOTIDE SEQUENCE [LARGE SCALE GENOMIC DNA]</scope>
    <source>
        <strain evidence="1 2">RCA23</strain>
    </source>
</reference>
<evidence type="ECO:0000313" key="2">
    <source>
        <dbReference type="Proteomes" id="UP000028680"/>
    </source>
</evidence>
<name>A0AAN0VJ96_9RHOB</name>
<dbReference type="NCBIfam" id="NF005677">
    <property type="entry name" value="PRK07471.1"/>
    <property type="match status" value="1"/>
</dbReference>
<dbReference type="SUPFAM" id="SSF52540">
    <property type="entry name" value="P-loop containing nucleoside triphosphate hydrolases"/>
    <property type="match status" value="1"/>
</dbReference>
<dbReference type="GO" id="GO:0006261">
    <property type="term" value="P:DNA-templated DNA replication"/>
    <property type="evidence" value="ECO:0007669"/>
    <property type="project" value="TreeGrafter"/>
</dbReference>
<dbReference type="InterPro" id="IPR050238">
    <property type="entry name" value="DNA_Rep/Repair_Clamp_Loader"/>
</dbReference>